<dbReference type="PANTHER" id="PTHR43649">
    <property type="entry name" value="ARABINOSE-BINDING PROTEIN-RELATED"/>
    <property type="match status" value="1"/>
</dbReference>
<comment type="caution">
    <text evidence="3">The sequence shown here is derived from an EMBL/GenBank/DDBJ whole genome shotgun (WGS) entry which is preliminary data.</text>
</comment>
<comment type="similarity">
    <text evidence="2">Belongs to the bacterial solute-binding protein 1 family.</text>
</comment>
<organism evidence="3 4">
    <name type="scientific">Vibrio diazotrophicus</name>
    <dbReference type="NCBI Taxonomy" id="685"/>
    <lineage>
        <taxon>Bacteria</taxon>
        <taxon>Pseudomonadati</taxon>
        <taxon>Pseudomonadota</taxon>
        <taxon>Gammaproteobacteria</taxon>
        <taxon>Vibrionales</taxon>
        <taxon>Vibrionaceae</taxon>
        <taxon>Vibrio</taxon>
    </lineage>
</organism>
<dbReference type="InterPro" id="IPR050490">
    <property type="entry name" value="Bact_solute-bd_prot1"/>
</dbReference>
<dbReference type="InterPro" id="IPR006059">
    <property type="entry name" value="SBP"/>
</dbReference>
<reference evidence="3 4" key="1">
    <citation type="submission" date="2018-06" db="EMBL/GenBank/DDBJ databases">
        <title>Freshwater and sediment microbial communities from various areas in North America, analyzing microbe dynamics in response to fracking.</title>
        <authorList>
            <person name="Lamendella R."/>
        </authorList>
    </citation>
    <scope>NUCLEOTIDE SEQUENCE [LARGE SCALE GENOMIC DNA]</scope>
    <source>
        <strain evidence="3 4">99A</strain>
    </source>
</reference>
<dbReference type="GO" id="GO:0042597">
    <property type="term" value="C:periplasmic space"/>
    <property type="evidence" value="ECO:0007669"/>
    <property type="project" value="UniProtKB-SubCell"/>
</dbReference>
<accession>A0A329EH05</accession>
<dbReference type="SUPFAM" id="SSF53850">
    <property type="entry name" value="Periplasmic binding protein-like II"/>
    <property type="match status" value="1"/>
</dbReference>
<evidence type="ECO:0000313" key="3">
    <source>
        <dbReference type="EMBL" id="RAS60509.1"/>
    </source>
</evidence>
<protein>
    <submittedName>
        <fullName evidence="3">Lactose-binding protein</fullName>
    </submittedName>
</protein>
<evidence type="ECO:0000256" key="1">
    <source>
        <dbReference type="ARBA" id="ARBA00004418"/>
    </source>
</evidence>
<dbReference type="Proteomes" id="UP000248729">
    <property type="component" value="Unassembled WGS sequence"/>
</dbReference>
<dbReference type="Pfam" id="PF13416">
    <property type="entry name" value="SBP_bac_8"/>
    <property type="match status" value="1"/>
</dbReference>
<dbReference type="EMBL" id="QLTR01000021">
    <property type="protein sequence ID" value="RAS60509.1"/>
    <property type="molecule type" value="Genomic_DNA"/>
</dbReference>
<comment type="subcellular location">
    <subcellularLocation>
        <location evidence="1">Periplasm</location>
    </subcellularLocation>
</comment>
<dbReference type="Gene3D" id="3.40.190.10">
    <property type="entry name" value="Periplasmic binding protein-like II"/>
    <property type="match status" value="1"/>
</dbReference>
<gene>
    <name evidence="3" type="ORF">DET48_12114</name>
</gene>
<dbReference type="AlphaFoldDB" id="A0A329EH05"/>
<dbReference type="PANTHER" id="PTHR43649:SF32">
    <property type="entry name" value="SUGAR BINDING SECRETED PROTEIN"/>
    <property type="match status" value="1"/>
</dbReference>
<name>A0A329EH05_VIBDI</name>
<sequence>MNTECFHRANQWLVEVIWHPTHKKENVIMNKKMLKNMLATSIGLACFSNAALADEITVWAWDPNFNVAIMEEAAKVYMKDHPETTFNVVDFAKADLEQKLHTMLASGVTSSLPDVVLIEDYNAQKYLQSYPGAFAPMTKDVDYKNFAPYKVNLMTLNGEVYGLPFDTGVTGMYYRTDLLEKAGFTAKDLENITWERFIEIGKQVKAKTGVAMLGMNPDDLGLVRVMMQSGGEWYFNKDGSLNITTNESLKEALKVFKELMSPEVSRPTIGWSEWVGSLNRGQVASIVTGVWITPSVEAGKDQAGEWAVTATPRLQKAGAVNASNLGGSSWYVLNSSKEKQEAIKFLNATFGSNVPFYETILKERGAVGSYMPSGQSAAYQYSNEFFGGQKIYANFTDWLGQIPEVNYGIYTYEVDAALSSMLPAIVQGAPIEKVLGDVQQQLEFQLR</sequence>
<proteinExistence type="inferred from homology"/>
<evidence type="ECO:0000256" key="2">
    <source>
        <dbReference type="ARBA" id="ARBA00008520"/>
    </source>
</evidence>
<evidence type="ECO:0000313" key="4">
    <source>
        <dbReference type="Proteomes" id="UP000248729"/>
    </source>
</evidence>